<proteinExistence type="predicted"/>
<protein>
    <recommendedName>
        <fullName evidence="3">C2H2-type domain-containing protein</fullName>
    </recommendedName>
</protein>
<dbReference type="GO" id="GO:0008270">
    <property type="term" value="F:zinc ion binding"/>
    <property type="evidence" value="ECO:0007669"/>
    <property type="project" value="UniProtKB-KW"/>
</dbReference>
<keyword evidence="1" id="KW-0479">Metal-binding</keyword>
<dbReference type="EMBL" id="KV423980">
    <property type="protein sequence ID" value="KZT56315.1"/>
    <property type="molecule type" value="Genomic_DNA"/>
</dbReference>
<evidence type="ECO:0000313" key="5">
    <source>
        <dbReference type="Proteomes" id="UP000076842"/>
    </source>
</evidence>
<dbReference type="InParanoid" id="A0A165F703"/>
<dbReference type="InterPro" id="IPR013087">
    <property type="entry name" value="Znf_C2H2_type"/>
</dbReference>
<dbReference type="Proteomes" id="UP000076842">
    <property type="component" value="Unassembled WGS sequence"/>
</dbReference>
<accession>A0A165F703</accession>
<name>A0A165F703_9BASI</name>
<gene>
    <name evidence="4" type="ORF">CALCODRAFT_322335</name>
</gene>
<feature type="compositionally biased region" description="Low complexity" evidence="2">
    <location>
        <begin position="423"/>
        <end position="433"/>
    </location>
</feature>
<feature type="domain" description="C2H2-type" evidence="3">
    <location>
        <begin position="604"/>
        <end position="624"/>
    </location>
</feature>
<feature type="compositionally biased region" description="Acidic residues" evidence="2">
    <location>
        <begin position="479"/>
        <end position="489"/>
    </location>
</feature>
<feature type="compositionally biased region" description="Polar residues" evidence="2">
    <location>
        <begin position="364"/>
        <end position="382"/>
    </location>
</feature>
<evidence type="ECO:0000259" key="3">
    <source>
        <dbReference type="PROSITE" id="PS50157"/>
    </source>
</evidence>
<feature type="compositionally biased region" description="Acidic residues" evidence="2">
    <location>
        <begin position="502"/>
        <end position="518"/>
    </location>
</feature>
<feature type="compositionally biased region" description="Polar residues" evidence="2">
    <location>
        <begin position="95"/>
        <end position="111"/>
    </location>
</feature>
<feature type="region of interest" description="Disordered" evidence="2">
    <location>
        <begin position="87"/>
        <end position="111"/>
    </location>
</feature>
<dbReference type="PROSITE" id="PS50157">
    <property type="entry name" value="ZINC_FINGER_C2H2_2"/>
    <property type="match status" value="1"/>
</dbReference>
<keyword evidence="5" id="KW-1185">Reference proteome</keyword>
<sequence>MDPDIFGSFMTAVPTYHHDDGVIDPLIFLNAPLWSRHSTPSSGAFQIPSFDELFAFASQIGFLEPTSREHITSTILDHSTQILAERSTEPEHTEVSSQYEASDGTAATTGPAYMSSQEHALRMVASYLPAAPHDEGSADSAVKNNKTYYPCQGDTSCAWRTDNIDNSVSATIAGIPSLHDHTSVYDIDFTGIETPPLPRGDASPRLSYEEVFPLPLPFDLSTLDNTFLPTALFQQTAPKTGNFSGEDDIKVKDSDAPTSLSRLGSADPNPDLQLSQISARRYPTSKTELHVQHNQSAHYLAGGHPFNILKSDGALESQEFPTESLSAQAYLRPPSSEELRLDARSHHDTSVPFSPHHPTGTGMLLSSATNQVLSPAASSPLTPLTDDESDATNLPDLSFDTTSGSVSSEEENFPQSPPQATNSTTTSPSITPSENRRIASLRIRHLRSHHLRNQTTSMAPVAIQKSNTHKRRRIAEGNEMNEMEGDEQGGDGIRKPRHDTTIEDGIDELEDDNESSDDEPPRKRMKKIALDPSVPHRGFICPYPNPSNPAEQCSAFFTIKDRASVPRHLLSHMQIEVRKLRALHEGRKIINKDAFIFGGLFIHVPCGYCGKRFTRVDPLLRHLRDDCKRVKMKTLKEAGLLHGPRNTITTWMPLETSSTGRLPEEFGDPQRPGREAKFPWIACQRAAEVDAMIAEPAGTRGRIALEVVKTHSKWSNSWGVSVLDNANGRKEGLHWIQAGDENLRGWTVVRNVDILMNN</sequence>
<reference evidence="4 5" key="1">
    <citation type="journal article" date="2016" name="Mol. Biol. Evol.">
        <title>Comparative Genomics of Early-Diverging Mushroom-Forming Fungi Provides Insights into the Origins of Lignocellulose Decay Capabilities.</title>
        <authorList>
            <person name="Nagy L.G."/>
            <person name="Riley R."/>
            <person name="Tritt A."/>
            <person name="Adam C."/>
            <person name="Daum C."/>
            <person name="Floudas D."/>
            <person name="Sun H."/>
            <person name="Yadav J.S."/>
            <person name="Pangilinan J."/>
            <person name="Larsson K.H."/>
            <person name="Matsuura K."/>
            <person name="Barry K."/>
            <person name="Labutti K."/>
            <person name="Kuo R."/>
            <person name="Ohm R.A."/>
            <person name="Bhattacharya S.S."/>
            <person name="Shirouzu T."/>
            <person name="Yoshinaga Y."/>
            <person name="Martin F.M."/>
            <person name="Grigoriev I.V."/>
            <person name="Hibbett D.S."/>
        </authorList>
    </citation>
    <scope>NUCLEOTIDE SEQUENCE [LARGE SCALE GENOMIC DNA]</scope>
    <source>
        <strain evidence="4 5">HHB12733</strain>
    </source>
</reference>
<evidence type="ECO:0000256" key="1">
    <source>
        <dbReference type="PROSITE-ProRule" id="PRU00042"/>
    </source>
</evidence>
<feature type="compositionally biased region" description="Basic and acidic residues" evidence="2">
    <location>
        <begin position="492"/>
        <end position="501"/>
    </location>
</feature>
<evidence type="ECO:0000313" key="4">
    <source>
        <dbReference type="EMBL" id="KZT56315.1"/>
    </source>
</evidence>
<keyword evidence="1" id="KW-0863">Zinc-finger</keyword>
<evidence type="ECO:0000256" key="2">
    <source>
        <dbReference type="SAM" id="MobiDB-lite"/>
    </source>
</evidence>
<organism evidence="4 5">
    <name type="scientific">Calocera cornea HHB12733</name>
    <dbReference type="NCBI Taxonomy" id="1353952"/>
    <lineage>
        <taxon>Eukaryota</taxon>
        <taxon>Fungi</taxon>
        <taxon>Dikarya</taxon>
        <taxon>Basidiomycota</taxon>
        <taxon>Agaricomycotina</taxon>
        <taxon>Dacrymycetes</taxon>
        <taxon>Dacrymycetales</taxon>
        <taxon>Dacrymycetaceae</taxon>
        <taxon>Calocera</taxon>
    </lineage>
</organism>
<feature type="region of interest" description="Disordered" evidence="2">
    <location>
        <begin position="465"/>
        <end position="524"/>
    </location>
</feature>
<keyword evidence="1" id="KW-0862">Zinc</keyword>
<feature type="compositionally biased region" description="Basic and acidic residues" evidence="2">
    <location>
        <begin position="335"/>
        <end position="349"/>
    </location>
</feature>
<dbReference type="AlphaFoldDB" id="A0A165F703"/>
<feature type="region of interest" description="Disordered" evidence="2">
    <location>
        <begin position="237"/>
        <end position="272"/>
    </location>
</feature>
<feature type="region of interest" description="Disordered" evidence="2">
    <location>
        <begin position="326"/>
        <end position="434"/>
    </location>
</feature>